<name>A0A221V0L7_9FLAO</name>
<dbReference type="EMBL" id="CP022515">
    <property type="protein sequence ID" value="ASO06681.1"/>
    <property type="molecule type" value="Genomic_DNA"/>
</dbReference>
<accession>A0A221V0L7</accession>
<keyword evidence="3" id="KW-0808">Transferase</keyword>
<dbReference type="AlphaFoldDB" id="A0A221V0L7"/>
<evidence type="ECO:0000313" key="3">
    <source>
        <dbReference type="EMBL" id="ASO06681.1"/>
    </source>
</evidence>
<dbReference type="KEGG" id="aalg:AREALGSMS7_03256"/>
<evidence type="ECO:0000259" key="1">
    <source>
        <dbReference type="Pfam" id="PF00534"/>
    </source>
</evidence>
<protein>
    <submittedName>
        <fullName evidence="3">GalNAc-alpha-(1-&gt;4)-GalNAc-alpha-(1-&gt;3)-diNAcBac-PP-undecaprenol alpha-1,4-N-acetyl-D-galactosaminyltransferase</fullName>
        <ecNumber evidence="3">2.4.1.292</ecNumber>
    </submittedName>
</protein>
<organism evidence="3 4">
    <name type="scientific">Arenibacter algicola</name>
    <dbReference type="NCBI Taxonomy" id="616991"/>
    <lineage>
        <taxon>Bacteria</taxon>
        <taxon>Pseudomonadati</taxon>
        <taxon>Bacteroidota</taxon>
        <taxon>Flavobacteriia</taxon>
        <taxon>Flavobacteriales</taxon>
        <taxon>Flavobacteriaceae</taxon>
        <taxon>Arenibacter</taxon>
    </lineage>
</organism>
<dbReference type="Pfam" id="PF00534">
    <property type="entry name" value="Glycos_transf_1"/>
    <property type="match status" value="1"/>
</dbReference>
<sequence length="364" mass="42025">MMIRKKIGFVLTSSLQSGGISRVLSIISNELCNIPDYEIHVISFYPSVATGYTWNKKIFFHDLLKNILGMRRGILPASKELRSLLKNYEIDILVICGHNVGPLSILSSFLLKTKLVYWPHSSFYGYKLKTKFLNERINAAFADAVVTLTKADKINFLQKTLASNVVQIYNPIDPKLDLTLQSYDPDTKKIVSVGRLNEEKNFHSHLIEVAKIVLSRHKDYEWHIYGSGEYYKNIQERIEESKLADQIVLMGHKDDIYSIYRNYSILVMTSQFEGFPMALLEGMTKGLPLISFDVPTGPNEIIRHNLNGFLVSPFNTYDMADKICLLIEDDRIRKKFSMENMNYLEEFNIKIIRNKWVSLFEDIL</sequence>
<dbReference type="CDD" id="cd03820">
    <property type="entry name" value="GT4_AmsD-like"/>
    <property type="match status" value="1"/>
</dbReference>
<dbReference type="InterPro" id="IPR001296">
    <property type="entry name" value="Glyco_trans_1"/>
</dbReference>
<feature type="domain" description="Glycosyltransferase subfamily 4-like N-terminal" evidence="2">
    <location>
        <begin position="18"/>
        <end position="175"/>
    </location>
</feature>
<evidence type="ECO:0000259" key="2">
    <source>
        <dbReference type="Pfam" id="PF13439"/>
    </source>
</evidence>
<dbReference type="Gene3D" id="3.40.50.2000">
    <property type="entry name" value="Glycogen Phosphorylase B"/>
    <property type="match status" value="2"/>
</dbReference>
<dbReference type="PANTHER" id="PTHR12526:SF630">
    <property type="entry name" value="GLYCOSYLTRANSFERASE"/>
    <property type="match status" value="1"/>
</dbReference>
<reference evidence="3 4" key="1">
    <citation type="submission" date="2017-07" db="EMBL/GenBank/DDBJ databases">
        <title>Genome Sequence of Arenibacter algicola Strain SMS7 Isolated from a culture of the Diatom Skeletonema marinoi.</title>
        <authorList>
            <person name="Topel M."/>
            <person name="Pinder M.I.M."/>
            <person name="Johansson O.N."/>
            <person name="Kourtchenko O."/>
            <person name="Godhe A."/>
            <person name="Clarke A.K."/>
        </authorList>
    </citation>
    <scope>NUCLEOTIDE SEQUENCE [LARGE SCALE GENOMIC DNA]</scope>
    <source>
        <strain evidence="3 4">SMS7</strain>
    </source>
</reference>
<proteinExistence type="predicted"/>
<dbReference type="RefSeq" id="WP_093979114.1">
    <property type="nucleotide sequence ID" value="NZ_CP022515.1"/>
</dbReference>
<gene>
    <name evidence="3" type="primary">pglH</name>
    <name evidence="3" type="ORF">AREALGSMS7_03256</name>
</gene>
<dbReference type="Pfam" id="PF13439">
    <property type="entry name" value="Glyco_transf_4"/>
    <property type="match status" value="1"/>
</dbReference>
<dbReference type="EC" id="2.4.1.292" evidence="3"/>
<dbReference type="GO" id="GO:0016757">
    <property type="term" value="F:glycosyltransferase activity"/>
    <property type="evidence" value="ECO:0007669"/>
    <property type="project" value="UniProtKB-KW"/>
</dbReference>
<evidence type="ECO:0000313" key="4">
    <source>
        <dbReference type="Proteomes" id="UP000204551"/>
    </source>
</evidence>
<keyword evidence="3" id="KW-0328">Glycosyltransferase</keyword>
<dbReference type="InterPro" id="IPR028098">
    <property type="entry name" value="Glyco_trans_4-like_N"/>
</dbReference>
<dbReference type="SUPFAM" id="SSF53756">
    <property type="entry name" value="UDP-Glycosyltransferase/glycogen phosphorylase"/>
    <property type="match status" value="1"/>
</dbReference>
<dbReference type="PANTHER" id="PTHR12526">
    <property type="entry name" value="GLYCOSYLTRANSFERASE"/>
    <property type="match status" value="1"/>
</dbReference>
<dbReference type="Proteomes" id="UP000204551">
    <property type="component" value="Chromosome"/>
</dbReference>
<feature type="domain" description="Glycosyl transferase family 1" evidence="1">
    <location>
        <begin position="185"/>
        <end position="337"/>
    </location>
</feature>